<proteinExistence type="predicted"/>
<keyword evidence="2" id="KW-1185">Reference proteome</keyword>
<sequence>MLSPKSLRGQDGSSITIQIPLTVRKRGGRKLIVAAVGQEQWASVRPRVDNTLIKAIARAYRWQQMLEQGACASAEDIAKTEKISASYVRRLLQLTLLSPALVEMVLDGRQPATMITANLLQHLPAEWNSQHYSWPG</sequence>
<organism evidence="1 2">
    <name type="scientific">Mesorhizobium kowhaii</name>
    <dbReference type="NCBI Taxonomy" id="1300272"/>
    <lineage>
        <taxon>Bacteria</taxon>
        <taxon>Pseudomonadati</taxon>
        <taxon>Pseudomonadota</taxon>
        <taxon>Alphaproteobacteria</taxon>
        <taxon>Hyphomicrobiales</taxon>
        <taxon>Phyllobacteriaceae</taxon>
        <taxon>Mesorhizobium</taxon>
    </lineage>
</organism>
<dbReference type="AlphaFoldDB" id="A0A2W7CQ43"/>
<dbReference type="OrthoDB" id="1550462at2"/>
<dbReference type="SUPFAM" id="SSF109709">
    <property type="entry name" value="KorB DNA-binding domain-like"/>
    <property type="match status" value="1"/>
</dbReference>
<evidence type="ECO:0000313" key="1">
    <source>
        <dbReference type="EMBL" id="PZV35959.1"/>
    </source>
</evidence>
<comment type="caution">
    <text evidence="1">The sequence shown here is derived from an EMBL/GenBank/DDBJ whole genome shotgun (WGS) entry which is preliminary data.</text>
</comment>
<name>A0A2W7CQ43_9HYPH</name>
<dbReference type="Proteomes" id="UP000248616">
    <property type="component" value="Unassembled WGS sequence"/>
</dbReference>
<gene>
    <name evidence="1" type="ORF">B5V02_22240</name>
</gene>
<evidence type="ECO:0008006" key="3">
    <source>
        <dbReference type="Google" id="ProtNLM"/>
    </source>
</evidence>
<accession>A0A2W7CQ43</accession>
<dbReference type="Gene3D" id="1.10.10.2830">
    <property type="match status" value="1"/>
</dbReference>
<reference evidence="2" key="1">
    <citation type="submission" date="2017-03" db="EMBL/GenBank/DDBJ databases">
        <authorList>
            <person name="Safronova V.I."/>
            <person name="Sazanova A.L."/>
            <person name="Chirak E.R."/>
        </authorList>
    </citation>
    <scope>NUCLEOTIDE SEQUENCE [LARGE SCALE GENOMIC DNA]</scope>
    <source>
        <strain evidence="2">Ach-343</strain>
    </source>
</reference>
<protein>
    <recommendedName>
        <fullName evidence="3">LacI family transcriptional regulator</fullName>
    </recommendedName>
</protein>
<dbReference type="EMBL" id="MZXV01000051">
    <property type="protein sequence ID" value="PZV35959.1"/>
    <property type="molecule type" value="Genomic_DNA"/>
</dbReference>
<evidence type="ECO:0000313" key="2">
    <source>
        <dbReference type="Proteomes" id="UP000248616"/>
    </source>
</evidence>